<comment type="caution">
    <text evidence="1">The sequence shown here is derived from an EMBL/GenBank/DDBJ whole genome shotgun (WGS) entry which is preliminary data.</text>
</comment>
<gene>
    <name evidence="1" type="ORF">BLM47_00135</name>
</gene>
<dbReference type="AlphaFoldDB" id="A0A2A6E467"/>
<sequence>MLRKFEPRQAEMKRLYLRYLGDPQGVPIFQRRLADERKVNNRVANDFFGEIVDMKVGYFAGNPISYNYAKDDPNYEEAQGLITRFAALNNLPDLDVEVTKMAAICGYGARLLYIDKQARERAKNLPAFGTVLLTTTGDITEPDYALYVYTVLDERDNPIRKVEFYDETNTHYFIETRSNSGVYQVEKPPEQHQFSMCPVVGFPNNAELQGDAEKVLGLIDAYDRTMSDVNSEIEAFRLAYMAFIGGQIDEETLNEARKTGAFNIPDGGDIKFITKQLDDDIVEHHLNRLHDNIYRFSKTPDLSDEAFGGGAQSGEARKYRLLGLEMKTGFFENKFRSASKRMFELLAGPWNMKTPSLKFDPLNVWFEFKRNFPRDLLYEAQATRQLKGMVSEQTRLSQLSFVDDAQYELDLMEAERERIPDLELPDDEGDDAA</sequence>
<dbReference type="NCBIfam" id="TIGR01538">
    <property type="entry name" value="portal_SPP1"/>
    <property type="match status" value="1"/>
</dbReference>
<evidence type="ECO:0000313" key="1">
    <source>
        <dbReference type="EMBL" id="PDO11773.1"/>
    </source>
</evidence>
<protein>
    <submittedName>
        <fullName evidence="1">Phage portal protein</fullName>
    </submittedName>
</protein>
<accession>A0A2A6E467</accession>
<name>A0A2A6E467_9BACL</name>
<dbReference type="Pfam" id="PF05133">
    <property type="entry name" value="SPP1_portal"/>
    <property type="match status" value="1"/>
</dbReference>
<dbReference type="Proteomes" id="UP000243688">
    <property type="component" value="Unassembled WGS sequence"/>
</dbReference>
<dbReference type="EMBL" id="MOXJ01000001">
    <property type="protein sequence ID" value="PDO11773.1"/>
    <property type="molecule type" value="Genomic_DNA"/>
</dbReference>
<dbReference type="InterPro" id="IPR021145">
    <property type="entry name" value="Portal_protein_SPP1_Gp6-like"/>
</dbReference>
<evidence type="ECO:0000313" key="2">
    <source>
        <dbReference type="Proteomes" id="UP000243688"/>
    </source>
</evidence>
<dbReference type="InterPro" id="IPR006428">
    <property type="entry name" value="Portal_SPP1-type"/>
</dbReference>
<reference evidence="1 2" key="1">
    <citation type="submission" date="2016-12" db="EMBL/GenBank/DDBJ databases">
        <title>Candidatus Reconcilibacillus cellulovorans genome.</title>
        <authorList>
            <person name="Kolinko S."/>
            <person name="Wu Y.-W."/>
            <person name="Tachea F."/>
            <person name="Denzel E."/>
            <person name="Hiras J."/>
            <person name="Baecker N."/>
            <person name="Chan L.J."/>
            <person name="Eichorst S.A."/>
            <person name="Frey D."/>
            <person name="Adams P.D."/>
            <person name="Pray T."/>
            <person name="Tanjore D."/>
            <person name="Petzold C.J."/>
            <person name="Gladden J.M."/>
            <person name="Simmons B.A."/>
            <person name="Singer S.W."/>
        </authorList>
    </citation>
    <scope>NUCLEOTIDE SEQUENCE [LARGE SCALE GENOMIC DNA]</scope>
    <source>
        <strain evidence="1">JTherm</strain>
    </source>
</reference>
<proteinExistence type="predicted"/>
<organism evidence="1 2">
    <name type="scientific">Candidatus Reconcilbacillus cellulovorans</name>
    <dbReference type="NCBI Taxonomy" id="1906605"/>
    <lineage>
        <taxon>Bacteria</taxon>
        <taxon>Bacillati</taxon>
        <taxon>Bacillota</taxon>
        <taxon>Bacilli</taxon>
        <taxon>Bacillales</taxon>
        <taxon>Paenibacillaceae</taxon>
        <taxon>Candidatus Reconcilbacillus</taxon>
    </lineage>
</organism>